<dbReference type="EMBL" id="SOEC01000028">
    <property type="protein sequence ID" value="TDX22561.1"/>
    <property type="molecule type" value="Genomic_DNA"/>
</dbReference>
<dbReference type="AlphaFoldDB" id="A0A4R8FK55"/>
<evidence type="ECO:0000313" key="2">
    <source>
        <dbReference type="Proteomes" id="UP000294489"/>
    </source>
</evidence>
<name>A0A4R8FK55_9GAMM</name>
<dbReference type="InterPro" id="IPR029035">
    <property type="entry name" value="DHS-like_NAD/FAD-binding_dom"/>
</dbReference>
<dbReference type="RefSeq" id="WP_166671128.1">
    <property type="nucleotide sequence ID" value="NZ_SOEC01000028.1"/>
</dbReference>
<accession>A0A4R8FK55</accession>
<gene>
    <name evidence="1" type="ORF">DFO67_12830</name>
</gene>
<sequence>MPLDPMLSLSFSLHSNKGAYALLLGSGISRSAQIPTGWDVMIELIRKLALVRGDQAQADPDPAKWYREAYDKEPDYSELLDMVAQTPTERSQLLRDYFEPSPDEREQGIKMPTPAHKAIARLASRQHIRVIITTNFDRLLELALEEEGVRPVVVSTPDQVNGAPPLVHTGCLVLKVHGDYLDSRIKNTGEELAEYDKQFNRLLDQIFDEFGLIICGWSGEWDEALRSATHRCPSRRYMTYWASRGSLAPRAQELLSRRGGQQVKIEGADSFFETVEEKLAALDDFAKPHPLSTAATVAAAKKYLAEDKYRIRLHDLMHDECERTVAILEEEFTPAKLSAPWSAEELQDRIARYEASCETLISLFVTGGRWADRSQLSIWQSTIQRLLSVGNASQSGLTTWLDLQRYPALLLLFAGGIAALKGENYAALKAIAVNPTLTNHSQQIPLLENVNPMGVMNHDVAKQLPGLNNRHTPTSDYLFGVLREPLKSLIADDAEYDRLFTRFELLLALLYLDQTSESHGGREWAPVGRWGWSNARFGTDPAETLWEEAEQQQNDWAPLQAGLFGGNITRFEEMKATFLPFHARIRQHLRF</sequence>
<dbReference type="Proteomes" id="UP000294489">
    <property type="component" value="Unassembled WGS sequence"/>
</dbReference>
<dbReference type="Gene3D" id="3.40.50.1220">
    <property type="entry name" value="TPP-binding domain"/>
    <property type="match status" value="1"/>
</dbReference>
<evidence type="ECO:0000313" key="1">
    <source>
        <dbReference type="EMBL" id="TDX22561.1"/>
    </source>
</evidence>
<dbReference type="SUPFAM" id="SSF52467">
    <property type="entry name" value="DHS-like NAD/FAD-binding domain"/>
    <property type="match status" value="1"/>
</dbReference>
<proteinExistence type="predicted"/>
<dbReference type="Pfam" id="PF13289">
    <property type="entry name" value="SIR2_2"/>
    <property type="match status" value="1"/>
</dbReference>
<protein>
    <submittedName>
        <fullName evidence="1">SIR2-like protein</fullName>
    </submittedName>
</protein>
<organism evidence="1 2">
    <name type="scientific">Modicisalibacter xianhensis</name>
    <dbReference type="NCBI Taxonomy" id="442341"/>
    <lineage>
        <taxon>Bacteria</taxon>
        <taxon>Pseudomonadati</taxon>
        <taxon>Pseudomonadota</taxon>
        <taxon>Gammaproteobacteria</taxon>
        <taxon>Oceanospirillales</taxon>
        <taxon>Halomonadaceae</taxon>
        <taxon>Modicisalibacter</taxon>
    </lineage>
</organism>
<reference evidence="1 2" key="1">
    <citation type="submission" date="2019-03" db="EMBL/GenBank/DDBJ databases">
        <title>Freshwater and sediment microbial communities from various areas in North America, analyzing microbe dynamics in response to fracking.</title>
        <authorList>
            <person name="Lamendella R."/>
        </authorList>
    </citation>
    <scope>NUCLEOTIDE SEQUENCE [LARGE SCALE GENOMIC DNA]</scope>
    <source>
        <strain evidence="1 2">6_TX</strain>
    </source>
</reference>
<comment type="caution">
    <text evidence="1">The sequence shown here is derived from an EMBL/GenBank/DDBJ whole genome shotgun (WGS) entry which is preliminary data.</text>
</comment>